<accession>A0A7J7LJ62</accession>
<gene>
    <name evidence="2" type="ORF">GIB67_039546</name>
</gene>
<proteinExistence type="predicted"/>
<evidence type="ECO:0000313" key="3">
    <source>
        <dbReference type="Proteomes" id="UP000541444"/>
    </source>
</evidence>
<dbReference type="Proteomes" id="UP000541444">
    <property type="component" value="Unassembled WGS sequence"/>
</dbReference>
<keyword evidence="3" id="KW-1185">Reference proteome</keyword>
<feature type="compositionally biased region" description="Polar residues" evidence="1">
    <location>
        <begin position="34"/>
        <end position="47"/>
    </location>
</feature>
<organism evidence="2 3">
    <name type="scientific">Kingdonia uniflora</name>
    <dbReference type="NCBI Taxonomy" id="39325"/>
    <lineage>
        <taxon>Eukaryota</taxon>
        <taxon>Viridiplantae</taxon>
        <taxon>Streptophyta</taxon>
        <taxon>Embryophyta</taxon>
        <taxon>Tracheophyta</taxon>
        <taxon>Spermatophyta</taxon>
        <taxon>Magnoliopsida</taxon>
        <taxon>Ranunculales</taxon>
        <taxon>Circaeasteraceae</taxon>
        <taxon>Kingdonia</taxon>
    </lineage>
</organism>
<feature type="compositionally biased region" description="Low complexity" evidence="1">
    <location>
        <begin position="1"/>
        <end position="24"/>
    </location>
</feature>
<reference evidence="2 3" key="1">
    <citation type="journal article" date="2020" name="IScience">
        <title>Genome Sequencing of the Endangered Kingdonia uniflora (Circaeasteraceae, Ranunculales) Reveals Potential Mechanisms of Evolutionary Specialization.</title>
        <authorList>
            <person name="Sun Y."/>
            <person name="Deng T."/>
            <person name="Zhang A."/>
            <person name="Moore M.J."/>
            <person name="Landis J.B."/>
            <person name="Lin N."/>
            <person name="Zhang H."/>
            <person name="Zhang X."/>
            <person name="Huang J."/>
            <person name="Zhang X."/>
            <person name="Sun H."/>
            <person name="Wang H."/>
        </authorList>
    </citation>
    <scope>NUCLEOTIDE SEQUENCE [LARGE SCALE GENOMIC DNA]</scope>
    <source>
        <strain evidence="2">TB1705</strain>
        <tissue evidence="2">Leaf</tissue>
    </source>
</reference>
<evidence type="ECO:0000313" key="2">
    <source>
        <dbReference type="EMBL" id="KAF6142582.1"/>
    </source>
</evidence>
<comment type="caution">
    <text evidence="2">The sequence shown here is derived from an EMBL/GenBank/DDBJ whole genome shotgun (WGS) entry which is preliminary data.</text>
</comment>
<dbReference type="EMBL" id="JACGCM010002254">
    <property type="protein sequence ID" value="KAF6142582.1"/>
    <property type="molecule type" value="Genomic_DNA"/>
</dbReference>
<dbReference type="AlphaFoldDB" id="A0A7J7LJ62"/>
<evidence type="ECO:0000256" key="1">
    <source>
        <dbReference type="SAM" id="MobiDB-lite"/>
    </source>
</evidence>
<sequence>MSSSSSQSNSQNHSQSSNTNQQGNVFPHQIGTFDPSQMPNTSQGQNHQVRQLFPPLDNQSQSQTHGYYFYYPNQGYYPQFDGYTGSYPQPGNPYYSSQTCFTGGSSSITPMQVISKELNPVLTRSNAWTHGKEKSTRKMASIPIIVEDIAQAEELNPVLTRSNTRGRQSLKERRHRHLL</sequence>
<name>A0A7J7LJ62_9MAGN</name>
<feature type="region of interest" description="Disordered" evidence="1">
    <location>
        <begin position="1"/>
        <end position="47"/>
    </location>
</feature>
<protein>
    <submittedName>
        <fullName evidence="2">Uncharacterized protein</fullName>
    </submittedName>
</protein>